<dbReference type="OrthoDB" id="488979at2"/>
<dbReference type="STRING" id="454136.NIES2119_20515"/>
<comment type="caution">
    <text evidence="1">The sequence shown here is derived from an EMBL/GenBank/DDBJ whole genome shotgun (WGS) entry which is preliminary data.</text>
</comment>
<accession>A0A1U7IEJ4</accession>
<protein>
    <submittedName>
        <fullName evidence="1">Uncharacterized protein</fullName>
    </submittedName>
</protein>
<evidence type="ECO:0000313" key="1">
    <source>
        <dbReference type="EMBL" id="OKH35405.1"/>
    </source>
</evidence>
<name>A0A1U7IEJ4_9CYAN</name>
<sequence>MSDSNPQLTPNELAEWQTKIEIANLHNIFCHCRYCDKEWVASTYETCSCGSKEVEYILCWQFPDD</sequence>
<dbReference type="RefSeq" id="WP_073595370.1">
    <property type="nucleotide sequence ID" value="NZ_MRCE01000022.1"/>
</dbReference>
<evidence type="ECO:0000313" key="2">
    <source>
        <dbReference type="Proteomes" id="UP000185860"/>
    </source>
</evidence>
<dbReference type="Proteomes" id="UP000185860">
    <property type="component" value="Unassembled WGS sequence"/>
</dbReference>
<proteinExistence type="predicted"/>
<dbReference type="AlphaFoldDB" id="A0A1U7IEJ4"/>
<gene>
    <name evidence="1" type="ORF">NIES2119_20515</name>
</gene>
<organism evidence="1 2">
    <name type="scientific">[Phormidium ambiguum] IAM M-71</name>
    <dbReference type="NCBI Taxonomy" id="454136"/>
    <lineage>
        <taxon>Bacteria</taxon>
        <taxon>Bacillati</taxon>
        <taxon>Cyanobacteriota</taxon>
        <taxon>Cyanophyceae</taxon>
        <taxon>Oscillatoriophycideae</taxon>
        <taxon>Aerosakkonematales</taxon>
        <taxon>Aerosakkonemataceae</taxon>
        <taxon>Floridanema</taxon>
    </lineage>
</organism>
<dbReference type="EMBL" id="MRCE01000022">
    <property type="protein sequence ID" value="OKH35405.1"/>
    <property type="molecule type" value="Genomic_DNA"/>
</dbReference>
<reference evidence="1 2" key="1">
    <citation type="submission" date="2016-11" db="EMBL/GenBank/DDBJ databases">
        <title>Draft Genome Sequences of Nine Cyanobacterial Strains from Diverse Habitats.</title>
        <authorList>
            <person name="Zhu T."/>
            <person name="Hou S."/>
            <person name="Lu X."/>
            <person name="Hess W.R."/>
        </authorList>
    </citation>
    <scope>NUCLEOTIDE SEQUENCE [LARGE SCALE GENOMIC DNA]</scope>
    <source>
        <strain evidence="1 2">IAM M-71</strain>
    </source>
</reference>